<dbReference type="CDD" id="cd12164">
    <property type="entry name" value="GDH_like_2"/>
    <property type="match status" value="1"/>
</dbReference>
<gene>
    <name evidence="4" type="ORF">MNBD_ALPHA11-1893</name>
</gene>
<keyword evidence="1 4" id="KW-0560">Oxidoreductase</keyword>
<evidence type="ECO:0000259" key="3">
    <source>
        <dbReference type="Pfam" id="PF02826"/>
    </source>
</evidence>
<dbReference type="EC" id="1.1.1.95" evidence="4"/>
<dbReference type="GO" id="GO:0004617">
    <property type="term" value="F:phosphoglycerate dehydrogenase activity"/>
    <property type="evidence" value="ECO:0007669"/>
    <property type="project" value="UniProtKB-EC"/>
</dbReference>
<dbReference type="Pfam" id="PF02826">
    <property type="entry name" value="2-Hacid_dh_C"/>
    <property type="match status" value="1"/>
</dbReference>
<reference evidence="4" key="1">
    <citation type="submission" date="2018-06" db="EMBL/GenBank/DDBJ databases">
        <authorList>
            <person name="Zhirakovskaya E."/>
        </authorList>
    </citation>
    <scope>NUCLEOTIDE SEQUENCE</scope>
</reference>
<keyword evidence="2" id="KW-0520">NAD</keyword>
<organism evidence="4">
    <name type="scientific">hydrothermal vent metagenome</name>
    <dbReference type="NCBI Taxonomy" id="652676"/>
    <lineage>
        <taxon>unclassified sequences</taxon>
        <taxon>metagenomes</taxon>
        <taxon>ecological metagenomes</taxon>
    </lineage>
</organism>
<evidence type="ECO:0000256" key="1">
    <source>
        <dbReference type="ARBA" id="ARBA00023002"/>
    </source>
</evidence>
<name>A0A3B0U753_9ZZZZ</name>
<sequence length="313" mass="35132">MLLLHLQEVDEKLWAKRLGKLLGNYKIVTRDDDFNPDDIRYVFVWKPRENAFDGLNNLKAVLCLGAGVDALLTHPSLPKSVPIVRYANNDLTRCMSDYVIANVTMHHRGFSRFKNDQIKREWNQYYPPPSWDISVGIMGLGVLGADAARQLKSMGYQVNGWSRSAKNIEGITEFFGPDQLNSFLEQTDIAVNLLPLTPETSGILNYENFTKLRRDILQDGPAIINAARGGHQNEVDIEKALKDGTLGAASLDVFNIEPLPKDSALWRLQNCYITPHIAAISSPENGASYFARVIRDHENGLELINLVDMDCGY</sequence>
<dbReference type="PANTHER" id="PTHR43333:SF1">
    <property type="entry name" value="D-ISOMER SPECIFIC 2-HYDROXYACID DEHYDROGENASE NAD-BINDING DOMAIN-CONTAINING PROTEIN"/>
    <property type="match status" value="1"/>
</dbReference>
<dbReference type="AlphaFoldDB" id="A0A3B0U753"/>
<dbReference type="InterPro" id="IPR036291">
    <property type="entry name" value="NAD(P)-bd_dom_sf"/>
</dbReference>
<dbReference type="GO" id="GO:0051287">
    <property type="term" value="F:NAD binding"/>
    <property type="evidence" value="ECO:0007669"/>
    <property type="project" value="InterPro"/>
</dbReference>
<dbReference type="EMBL" id="UOEQ01000517">
    <property type="protein sequence ID" value="VAW24233.1"/>
    <property type="molecule type" value="Genomic_DNA"/>
</dbReference>
<dbReference type="Gene3D" id="3.40.50.720">
    <property type="entry name" value="NAD(P)-binding Rossmann-like Domain"/>
    <property type="match status" value="2"/>
</dbReference>
<evidence type="ECO:0000256" key="2">
    <source>
        <dbReference type="ARBA" id="ARBA00023027"/>
    </source>
</evidence>
<proteinExistence type="predicted"/>
<evidence type="ECO:0000313" key="4">
    <source>
        <dbReference type="EMBL" id="VAW24233.1"/>
    </source>
</evidence>
<dbReference type="PANTHER" id="PTHR43333">
    <property type="entry name" value="2-HACID_DH_C DOMAIN-CONTAINING PROTEIN"/>
    <property type="match status" value="1"/>
</dbReference>
<dbReference type="SUPFAM" id="SSF51735">
    <property type="entry name" value="NAD(P)-binding Rossmann-fold domains"/>
    <property type="match status" value="1"/>
</dbReference>
<feature type="domain" description="D-isomer specific 2-hydroxyacid dehydrogenase NAD-binding" evidence="3">
    <location>
        <begin position="102"/>
        <end position="278"/>
    </location>
</feature>
<protein>
    <submittedName>
        <fullName evidence="4">D-3-phosphoglycerate dehydrogenase</fullName>
        <ecNumber evidence="4">1.1.1.95</ecNumber>
    </submittedName>
</protein>
<dbReference type="InterPro" id="IPR006140">
    <property type="entry name" value="D-isomer_DH_NAD-bd"/>
</dbReference>
<accession>A0A3B0U753</accession>